<reference evidence="1 2" key="1">
    <citation type="submission" date="2016-10" db="EMBL/GenBank/DDBJ databases">
        <authorList>
            <person name="de Groot N.N."/>
        </authorList>
    </citation>
    <scope>NUCLEOTIDE SEQUENCE [LARGE SCALE GENOMIC DNA]</scope>
    <source>
        <strain evidence="1 2">DSM 11457</strain>
    </source>
</reference>
<protein>
    <submittedName>
        <fullName evidence="1">Uncharacterized protein</fullName>
    </submittedName>
</protein>
<evidence type="ECO:0000313" key="1">
    <source>
        <dbReference type="EMBL" id="SEM21001.1"/>
    </source>
</evidence>
<accession>A0A1H7WHP4</accession>
<proteinExistence type="predicted"/>
<evidence type="ECO:0000313" key="2">
    <source>
        <dbReference type="Proteomes" id="UP000182160"/>
    </source>
</evidence>
<gene>
    <name evidence="1" type="ORF">SAMN04488077_10311</name>
</gene>
<name>A0A1H7WHP4_9RHOB</name>
<organism evidence="1 2">
    <name type="scientific">Roseovarius tolerans</name>
    <dbReference type="NCBI Taxonomy" id="74031"/>
    <lineage>
        <taxon>Bacteria</taxon>
        <taxon>Pseudomonadati</taxon>
        <taxon>Pseudomonadota</taxon>
        <taxon>Alphaproteobacteria</taxon>
        <taxon>Rhodobacterales</taxon>
        <taxon>Roseobacteraceae</taxon>
        <taxon>Roseovarius</taxon>
    </lineage>
</organism>
<dbReference type="AlphaFoldDB" id="A0A1H7WHP4"/>
<dbReference type="Proteomes" id="UP000182160">
    <property type="component" value="Unassembled WGS sequence"/>
</dbReference>
<dbReference type="RefSeq" id="WP_217644433.1">
    <property type="nucleotide sequence ID" value="NZ_FOBO01000003.1"/>
</dbReference>
<dbReference type="EMBL" id="FOBO01000003">
    <property type="protein sequence ID" value="SEM21001.1"/>
    <property type="molecule type" value="Genomic_DNA"/>
</dbReference>
<sequence>MLDARDMRIAARVPRPGYADRYPYQFTIRSRVPSGAETELSKIVNGKGDWLFYGHADASQTAIESWYLIDLNAFRAALIRQGAQGLSWGNKCNPDGTRFTWVDIRSFPDDPALVVARSP</sequence>